<accession>A0A6J6W6C1</accession>
<organism evidence="2">
    <name type="scientific">freshwater metagenome</name>
    <dbReference type="NCBI Taxonomy" id="449393"/>
    <lineage>
        <taxon>unclassified sequences</taxon>
        <taxon>metagenomes</taxon>
        <taxon>ecological metagenomes</taxon>
    </lineage>
</organism>
<dbReference type="AlphaFoldDB" id="A0A6J6W6C1"/>
<evidence type="ECO:0000259" key="1">
    <source>
        <dbReference type="Pfam" id="PF08241"/>
    </source>
</evidence>
<dbReference type="GO" id="GO:0008757">
    <property type="term" value="F:S-adenosylmethionine-dependent methyltransferase activity"/>
    <property type="evidence" value="ECO:0007669"/>
    <property type="project" value="InterPro"/>
</dbReference>
<dbReference type="Pfam" id="PF08241">
    <property type="entry name" value="Methyltransf_11"/>
    <property type="match status" value="1"/>
</dbReference>
<proteinExistence type="predicted"/>
<reference evidence="2" key="1">
    <citation type="submission" date="2020-05" db="EMBL/GenBank/DDBJ databases">
        <authorList>
            <person name="Chiriac C."/>
            <person name="Salcher M."/>
            <person name="Ghai R."/>
            <person name="Kavagutti S V."/>
        </authorList>
    </citation>
    <scope>NUCLEOTIDE SEQUENCE</scope>
</reference>
<dbReference type="EMBL" id="CAEZZU010000095">
    <property type="protein sequence ID" value="CAB4779045.1"/>
    <property type="molecule type" value="Genomic_DNA"/>
</dbReference>
<feature type="domain" description="Methyltransferase type 11" evidence="1">
    <location>
        <begin position="46"/>
        <end position="137"/>
    </location>
</feature>
<dbReference type="InterPro" id="IPR050508">
    <property type="entry name" value="Methyltransf_Superfamily"/>
</dbReference>
<dbReference type="PANTHER" id="PTHR42912">
    <property type="entry name" value="METHYLTRANSFERASE"/>
    <property type="match status" value="1"/>
</dbReference>
<protein>
    <submittedName>
        <fullName evidence="2">Unannotated protein</fullName>
    </submittedName>
</protein>
<sequence length="240" mass="26135">MSDRYSAWSEHAAWWQEGFTDGADPEYEEQILPIVAESLAGYDRVLDIGCGEGQLSRRAASVGARVVGLDPIPAQTVEATKRGGGPVYSQGDAAALPFADGAFDAAIACLVFEHLEDPDAALAEVARVLRVGGRFLFMLNHPLLQAPGSGWIDDHILGEQYWRVGAYLTESITNEQMEPGVILPFVHRPLSRYVNTMVENGLVLDRMLEPAPPAGFLSKAPEYADASEFPRLLVLQAIRI</sequence>
<gene>
    <name evidence="2" type="ORF">UFOPK2925_00739</name>
</gene>
<dbReference type="InterPro" id="IPR029063">
    <property type="entry name" value="SAM-dependent_MTases_sf"/>
</dbReference>
<dbReference type="CDD" id="cd02440">
    <property type="entry name" value="AdoMet_MTases"/>
    <property type="match status" value="1"/>
</dbReference>
<dbReference type="Gene3D" id="3.40.50.150">
    <property type="entry name" value="Vaccinia Virus protein VP39"/>
    <property type="match status" value="1"/>
</dbReference>
<dbReference type="PANTHER" id="PTHR42912:SF93">
    <property type="entry name" value="N6-ADENOSINE-METHYLTRANSFERASE TMT1A"/>
    <property type="match status" value="1"/>
</dbReference>
<dbReference type="SUPFAM" id="SSF53335">
    <property type="entry name" value="S-adenosyl-L-methionine-dependent methyltransferases"/>
    <property type="match status" value="1"/>
</dbReference>
<name>A0A6J6W6C1_9ZZZZ</name>
<evidence type="ECO:0000313" key="2">
    <source>
        <dbReference type="EMBL" id="CAB4779045.1"/>
    </source>
</evidence>
<dbReference type="InterPro" id="IPR013216">
    <property type="entry name" value="Methyltransf_11"/>
</dbReference>